<evidence type="ECO:0008006" key="3">
    <source>
        <dbReference type="Google" id="ProtNLM"/>
    </source>
</evidence>
<comment type="caution">
    <text evidence="1">The sequence shown here is derived from an EMBL/GenBank/DDBJ whole genome shotgun (WGS) entry which is preliminary data.</text>
</comment>
<proteinExistence type="predicted"/>
<protein>
    <recommendedName>
        <fullName evidence="3">Oxidoreductase-like domain-containing protein</fullName>
    </recommendedName>
</protein>
<evidence type="ECO:0000313" key="2">
    <source>
        <dbReference type="Proteomes" id="UP000246104"/>
    </source>
</evidence>
<reference evidence="1 2" key="1">
    <citation type="submission" date="2018-02" db="EMBL/GenBank/DDBJ databases">
        <title>Genomic Reconstructions from Amazon Rainforest and Pasture Soil Reveal Novel Insights into the Physiology of Candidate Phyla in Tropical Sites.</title>
        <authorList>
            <person name="Kroeger M.E."/>
            <person name="Delmont T."/>
            <person name="Eren A.M."/>
            <person name="Guo J."/>
            <person name="Meyer K.M."/>
            <person name="Khan K."/>
            <person name="Rodrigues J.L.M."/>
            <person name="Bohannan B.J.M."/>
            <person name="Tringe S."/>
            <person name="Borges C.D."/>
            <person name="Tiedje J."/>
            <person name="Tsai S.M."/>
            <person name="Nusslein K."/>
        </authorList>
    </citation>
    <scope>NUCLEOTIDE SEQUENCE [LARGE SCALE GENOMIC DNA]</scope>
    <source>
        <strain evidence="1">Amazon FNV 2010 28 9</strain>
    </source>
</reference>
<dbReference type="EMBL" id="PSRQ01000052">
    <property type="protein sequence ID" value="PWU22922.1"/>
    <property type="molecule type" value="Genomic_DNA"/>
</dbReference>
<evidence type="ECO:0000313" key="1">
    <source>
        <dbReference type="EMBL" id="PWU22922.1"/>
    </source>
</evidence>
<dbReference type="AlphaFoldDB" id="A0A317JMN7"/>
<dbReference type="Proteomes" id="UP000246104">
    <property type="component" value="Unassembled WGS sequence"/>
</dbReference>
<organism evidence="1 2">
    <name type="scientific">Candidatus Cerribacteria bacterium 'Amazon FNV 2010 28 9'</name>
    <dbReference type="NCBI Taxonomy" id="2081795"/>
    <lineage>
        <taxon>Bacteria</taxon>
        <taxon>Candidatus Cerribacteria</taxon>
    </lineage>
</organism>
<name>A0A317JMN7_9BACT</name>
<gene>
    <name evidence="1" type="ORF">C5B42_04620</name>
</gene>
<sequence length="67" mass="7327">MSDEMPIEALIAQGCCCGSGCFNCPYIPVHQAGSIDLNQDWINFQHTHPGISRDQYEQMKASGTLPA</sequence>
<accession>A0A317JMN7</accession>